<dbReference type="InterPro" id="IPR003369">
    <property type="entry name" value="TatA/B/E"/>
</dbReference>
<keyword evidence="6 9" id="KW-1133">Transmembrane helix</keyword>
<evidence type="ECO:0000256" key="2">
    <source>
        <dbReference type="ARBA" id="ARBA00022448"/>
    </source>
</evidence>
<keyword evidence="2 9" id="KW-0813">Transport</keyword>
<dbReference type="PANTHER" id="PTHR42982:SF1">
    <property type="entry name" value="SEC-INDEPENDENT PROTEIN TRANSLOCASE PROTEIN TATA"/>
    <property type="match status" value="1"/>
</dbReference>
<dbReference type="PANTHER" id="PTHR42982">
    <property type="entry name" value="SEC-INDEPENDENT PROTEIN TRANSLOCASE PROTEIN TATA"/>
    <property type="match status" value="1"/>
</dbReference>
<dbReference type="HAMAP" id="MF_00236">
    <property type="entry name" value="TatA_E"/>
    <property type="match status" value="1"/>
</dbReference>
<sequence>MGISGIWQWVIVLIIILLIFGTKHLRSLGSDLGSAIKGFRKGVADGDKEAKAADAPVEKAAEEEKQDGGKADG</sequence>
<dbReference type="EMBL" id="JADHEI010000033">
    <property type="protein sequence ID" value="MBF2735477.1"/>
    <property type="molecule type" value="Genomic_DNA"/>
</dbReference>
<dbReference type="GO" id="GO:0033281">
    <property type="term" value="C:TAT protein transport complex"/>
    <property type="evidence" value="ECO:0007669"/>
    <property type="project" value="UniProtKB-UniRule"/>
</dbReference>
<organism evidence="11 12">
    <name type="scientific">Candidatus Amphirhobacter heronislandensis</name>
    <dbReference type="NCBI Taxonomy" id="1732024"/>
    <lineage>
        <taxon>Bacteria</taxon>
        <taxon>Pseudomonadati</taxon>
        <taxon>Pseudomonadota</taxon>
        <taxon>Gammaproteobacteria</taxon>
        <taxon>Candidatus Tethybacterales</taxon>
        <taxon>Candidatus Tethybacteraceae</taxon>
        <taxon>Candidatus Amphirhobacter</taxon>
    </lineage>
</organism>
<evidence type="ECO:0000256" key="1">
    <source>
        <dbReference type="ARBA" id="ARBA00004162"/>
    </source>
</evidence>
<keyword evidence="12" id="KW-1185">Reference proteome</keyword>
<evidence type="ECO:0000256" key="4">
    <source>
        <dbReference type="ARBA" id="ARBA00022692"/>
    </source>
</evidence>
<keyword evidence="7 9" id="KW-0811">Translocation</keyword>
<dbReference type="GO" id="GO:0043953">
    <property type="term" value="P:protein transport by the Tat complex"/>
    <property type="evidence" value="ECO:0007669"/>
    <property type="project" value="UniProtKB-UniRule"/>
</dbReference>
<gene>
    <name evidence="9 11" type="primary">tatA</name>
    <name evidence="11" type="ORF">ISN26_05300</name>
</gene>
<comment type="subunit">
    <text evidence="9">The Tat system comprises two distinct complexes: a TatABC complex, containing multiple copies of TatA, TatB and TatC subunits, and a separate TatA complex, containing only TatA subunits. Substrates initially bind to the TatABC complex, which probably triggers association of the separate TatA complex to form the active translocon.</text>
</comment>
<keyword evidence="3 9" id="KW-1003">Cell membrane</keyword>
<evidence type="ECO:0000256" key="8">
    <source>
        <dbReference type="ARBA" id="ARBA00023136"/>
    </source>
</evidence>
<evidence type="ECO:0000313" key="11">
    <source>
        <dbReference type="EMBL" id="MBF2735477.1"/>
    </source>
</evidence>
<accession>A0A930UFJ0</accession>
<keyword evidence="5 9" id="KW-0653">Protein transport</keyword>
<dbReference type="AlphaFoldDB" id="A0A930UFJ0"/>
<evidence type="ECO:0000256" key="10">
    <source>
        <dbReference type="SAM" id="MobiDB-lite"/>
    </source>
</evidence>
<dbReference type="GO" id="GO:0008320">
    <property type="term" value="F:protein transmembrane transporter activity"/>
    <property type="evidence" value="ECO:0007669"/>
    <property type="project" value="UniProtKB-UniRule"/>
</dbReference>
<dbReference type="Proteomes" id="UP000604381">
    <property type="component" value="Unassembled WGS sequence"/>
</dbReference>
<dbReference type="NCBIfam" id="TIGR01411">
    <property type="entry name" value="tatAE"/>
    <property type="match status" value="1"/>
</dbReference>
<evidence type="ECO:0000256" key="6">
    <source>
        <dbReference type="ARBA" id="ARBA00022989"/>
    </source>
</evidence>
<evidence type="ECO:0000256" key="9">
    <source>
        <dbReference type="HAMAP-Rule" id="MF_00236"/>
    </source>
</evidence>
<evidence type="ECO:0000256" key="7">
    <source>
        <dbReference type="ARBA" id="ARBA00023010"/>
    </source>
</evidence>
<comment type="function">
    <text evidence="9">Part of the twin-arginine translocation (Tat) system that transports large folded proteins containing a characteristic twin-arginine motif in their signal peptide across membranes. TatA could form the protein-conducting channel of the Tat system.</text>
</comment>
<name>A0A930UFJ0_9GAMM</name>
<keyword evidence="8 9" id="KW-0472">Membrane</keyword>
<comment type="caution">
    <text evidence="11">The sequence shown here is derived from an EMBL/GenBank/DDBJ whole genome shotgun (WGS) entry which is preliminary data.</text>
</comment>
<feature type="transmembrane region" description="Helical" evidence="9">
    <location>
        <begin position="6"/>
        <end position="22"/>
    </location>
</feature>
<reference evidence="11" key="1">
    <citation type="submission" date="2020-10" db="EMBL/GenBank/DDBJ databases">
        <title>An improved Amphimedon queenslandica hologenome assembly reveals how three proteobacterial symbionts can extend the metabolic phenotypic of their marine sponge host.</title>
        <authorList>
            <person name="Degnan B."/>
            <person name="Degnan S."/>
            <person name="Xiang X."/>
        </authorList>
    </citation>
    <scope>NUCLEOTIDE SEQUENCE</scope>
    <source>
        <strain evidence="11">AqS2</strain>
    </source>
</reference>
<protein>
    <recommendedName>
        <fullName evidence="9">Sec-independent protein translocase protein TatA</fullName>
    </recommendedName>
</protein>
<dbReference type="InterPro" id="IPR006312">
    <property type="entry name" value="TatA/E"/>
</dbReference>
<dbReference type="Gene3D" id="1.20.5.3310">
    <property type="match status" value="1"/>
</dbReference>
<comment type="subcellular location">
    <subcellularLocation>
        <location evidence="1 9">Cell membrane</location>
        <topology evidence="1 9">Single-pass membrane protein</topology>
    </subcellularLocation>
</comment>
<dbReference type="Pfam" id="PF02416">
    <property type="entry name" value="TatA_B_E"/>
    <property type="match status" value="1"/>
</dbReference>
<evidence type="ECO:0000256" key="5">
    <source>
        <dbReference type="ARBA" id="ARBA00022927"/>
    </source>
</evidence>
<evidence type="ECO:0000256" key="3">
    <source>
        <dbReference type="ARBA" id="ARBA00022475"/>
    </source>
</evidence>
<feature type="region of interest" description="Disordered" evidence="10">
    <location>
        <begin position="50"/>
        <end position="73"/>
    </location>
</feature>
<keyword evidence="4 9" id="KW-0812">Transmembrane</keyword>
<comment type="similarity">
    <text evidence="9">Belongs to the TatA/E family.</text>
</comment>
<proteinExistence type="inferred from homology"/>
<evidence type="ECO:0000313" key="12">
    <source>
        <dbReference type="Proteomes" id="UP000604381"/>
    </source>
</evidence>